<comment type="caution">
    <text evidence="2">The sequence shown here is derived from an EMBL/GenBank/DDBJ whole genome shotgun (WGS) entry which is preliminary data.</text>
</comment>
<keyword evidence="3" id="KW-1185">Reference proteome</keyword>
<accession>A0A5B7DNC9</accession>
<dbReference type="AlphaFoldDB" id="A0A5B7DNC9"/>
<feature type="region of interest" description="Disordered" evidence="1">
    <location>
        <begin position="59"/>
        <end position="78"/>
    </location>
</feature>
<organism evidence="2 3">
    <name type="scientific">Portunus trituberculatus</name>
    <name type="common">Swimming crab</name>
    <name type="synonym">Neptunus trituberculatus</name>
    <dbReference type="NCBI Taxonomy" id="210409"/>
    <lineage>
        <taxon>Eukaryota</taxon>
        <taxon>Metazoa</taxon>
        <taxon>Ecdysozoa</taxon>
        <taxon>Arthropoda</taxon>
        <taxon>Crustacea</taxon>
        <taxon>Multicrustacea</taxon>
        <taxon>Malacostraca</taxon>
        <taxon>Eumalacostraca</taxon>
        <taxon>Eucarida</taxon>
        <taxon>Decapoda</taxon>
        <taxon>Pleocyemata</taxon>
        <taxon>Brachyura</taxon>
        <taxon>Eubrachyura</taxon>
        <taxon>Portunoidea</taxon>
        <taxon>Portunidae</taxon>
        <taxon>Portuninae</taxon>
        <taxon>Portunus</taxon>
    </lineage>
</organism>
<reference evidence="2 3" key="1">
    <citation type="submission" date="2019-05" db="EMBL/GenBank/DDBJ databases">
        <title>Another draft genome of Portunus trituberculatus and its Hox gene families provides insights of decapod evolution.</title>
        <authorList>
            <person name="Jeong J.-H."/>
            <person name="Song I."/>
            <person name="Kim S."/>
            <person name="Choi T."/>
            <person name="Kim D."/>
            <person name="Ryu S."/>
            <person name="Kim W."/>
        </authorList>
    </citation>
    <scope>NUCLEOTIDE SEQUENCE [LARGE SCALE GENOMIC DNA]</scope>
    <source>
        <tissue evidence="2">Muscle</tissue>
    </source>
</reference>
<proteinExistence type="predicted"/>
<feature type="compositionally biased region" description="Polar residues" evidence="1">
    <location>
        <begin position="69"/>
        <end position="78"/>
    </location>
</feature>
<gene>
    <name evidence="2" type="ORF">E2C01_016161</name>
</gene>
<evidence type="ECO:0000313" key="2">
    <source>
        <dbReference type="EMBL" id="MPC23122.1"/>
    </source>
</evidence>
<sequence>MAFRKGYPIKKLTGTAQTRVGYGHWMSWRAGAAHSFIYTPTPTVSPFMQSLLKQTAPSPRFNNAGGMNINPSPAQCSP</sequence>
<name>A0A5B7DNC9_PORTR</name>
<dbReference type="EMBL" id="VSRR010001169">
    <property type="protein sequence ID" value="MPC23122.1"/>
    <property type="molecule type" value="Genomic_DNA"/>
</dbReference>
<evidence type="ECO:0000313" key="3">
    <source>
        <dbReference type="Proteomes" id="UP000324222"/>
    </source>
</evidence>
<evidence type="ECO:0000256" key="1">
    <source>
        <dbReference type="SAM" id="MobiDB-lite"/>
    </source>
</evidence>
<protein>
    <submittedName>
        <fullName evidence="2">Uncharacterized protein</fullName>
    </submittedName>
</protein>
<dbReference type="Proteomes" id="UP000324222">
    <property type="component" value="Unassembled WGS sequence"/>
</dbReference>